<dbReference type="AlphaFoldDB" id="A0A679FY34"/>
<keyword evidence="2" id="KW-1185">Reference proteome</keyword>
<protein>
    <submittedName>
        <fullName evidence="1">Uncharacterized protein</fullName>
    </submittedName>
</protein>
<dbReference type="EMBL" id="AP022557">
    <property type="protein sequence ID" value="BBW96631.1"/>
    <property type="molecule type" value="Genomic_DNA"/>
</dbReference>
<organism evidence="1 2">
    <name type="scientific">Geobacillus subterraneus</name>
    <dbReference type="NCBI Taxonomy" id="129338"/>
    <lineage>
        <taxon>Bacteria</taxon>
        <taxon>Bacillati</taxon>
        <taxon>Bacillota</taxon>
        <taxon>Bacilli</taxon>
        <taxon>Bacillales</taxon>
        <taxon>Anoxybacillaceae</taxon>
        <taxon>Geobacillus</taxon>
    </lineage>
</organism>
<name>A0A679FY34_9BACL</name>
<accession>A0A679FY34</accession>
<proteinExistence type="predicted"/>
<gene>
    <name evidence="1" type="ORF">GsuE55_14640</name>
</gene>
<evidence type="ECO:0000313" key="1">
    <source>
        <dbReference type="EMBL" id="BBW96631.1"/>
    </source>
</evidence>
<reference evidence="2" key="1">
    <citation type="journal article" date="2020" name="Microbiol. Resour. Announc.">
        <title>Complete Genome Sequence of Geobacillus sp. Strain E55-1, Isolated from Mine Geyser in Japan.</title>
        <authorList>
            <person name="Miyazaki K."/>
            <person name="Hase E."/>
            <person name="Tokito N."/>
        </authorList>
    </citation>
    <scope>NUCLEOTIDE SEQUENCE [LARGE SCALE GENOMIC DNA]</scope>
    <source>
        <strain evidence="2">E55-1</strain>
    </source>
</reference>
<evidence type="ECO:0000313" key="2">
    <source>
        <dbReference type="Proteomes" id="UP000501421"/>
    </source>
</evidence>
<sequence length="61" mass="7149">MSKTIKQIVSELIRKYRTNAPFVIKIFTLLANTQMYLEYDSMTFGTHMPQFSCNSEKIPRS</sequence>
<dbReference type="Proteomes" id="UP000501421">
    <property type="component" value="Chromosome"/>
</dbReference>